<reference evidence="2" key="1">
    <citation type="submission" date="2019-03" db="EMBL/GenBank/DDBJ databases">
        <title>Weissella sp. 26KH-42 Genome sequencing.</title>
        <authorList>
            <person name="Heo J."/>
            <person name="Kim S.-J."/>
            <person name="Kim J.-S."/>
            <person name="Hong S.-B."/>
            <person name="Kwon S.-W."/>
        </authorList>
    </citation>
    <scope>NUCLEOTIDE SEQUENCE [LARGE SCALE GENOMIC DNA]</scope>
    <source>
        <strain evidence="2">26KH-42</strain>
    </source>
</reference>
<dbReference type="RefSeq" id="WP_133364194.1">
    <property type="nucleotide sequence ID" value="NZ_CP037940.1"/>
</dbReference>
<organism evidence="1 2">
    <name type="scientific">Periweissella cryptocerci</name>
    <dbReference type="NCBI Taxonomy" id="2506420"/>
    <lineage>
        <taxon>Bacteria</taxon>
        <taxon>Bacillati</taxon>
        <taxon>Bacillota</taxon>
        <taxon>Bacilli</taxon>
        <taxon>Lactobacillales</taxon>
        <taxon>Lactobacillaceae</taxon>
        <taxon>Periweissella</taxon>
    </lineage>
</organism>
<dbReference type="KEGG" id="wei:EQG49_11955"/>
<protein>
    <submittedName>
        <fullName evidence="1">Uncharacterized protein</fullName>
    </submittedName>
</protein>
<dbReference type="EMBL" id="CP037940">
    <property type="protein sequence ID" value="QBO37117.1"/>
    <property type="molecule type" value="Genomic_DNA"/>
</dbReference>
<dbReference type="AlphaFoldDB" id="A0A4P6YWI6"/>
<dbReference type="Proteomes" id="UP000292886">
    <property type="component" value="Chromosome"/>
</dbReference>
<evidence type="ECO:0000313" key="2">
    <source>
        <dbReference type="Proteomes" id="UP000292886"/>
    </source>
</evidence>
<name>A0A4P6YWI6_9LACO</name>
<sequence>MTNNNKSEQITTLTVEFTEDQYAIVSAYAESVHLTIEQALESSVHNLLLAGPTALQLPEKTLLKSDGTFEKLAWGGGRLFSPEFLAENLAEVMNRIKDGSPILISDPADETKDTVLVSINDYSNLYNKLKKYQDNLSN</sequence>
<accession>A0A4P6YWI6</accession>
<proteinExistence type="predicted"/>
<gene>
    <name evidence="1" type="ORF">EQG49_11955</name>
</gene>
<keyword evidence="2" id="KW-1185">Reference proteome</keyword>
<evidence type="ECO:0000313" key="1">
    <source>
        <dbReference type="EMBL" id="QBO37117.1"/>
    </source>
</evidence>